<comment type="caution">
    <text evidence="3">The sequence shown here is derived from an EMBL/GenBank/DDBJ whole genome shotgun (WGS) entry which is preliminary data.</text>
</comment>
<organism evidence="3 4">
    <name type="scientific">Nonomuraea helvata</name>
    <dbReference type="NCBI Taxonomy" id="37484"/>
    <lineage>
        <taxon>Bacteria</taxon>
        <taxon>Bacillati</taxon>
        <taxon>Actinomycetota</taxon>
        <taxon>Actinomycetes</taxon>
        <taxon>Streptosporangiales</taxon>
        <taxon>Streptosporangiaceae</taxon>
        <taxon>Nonomuraea</taxon>
    </lineage>
</organism>
<accession>A0ABV5RXL7</accession>
<protein>
    <recommendedName>
        <fullName evidence="5">DUF4190 domain-containing protein</fullName>
    </recommendedName>
</protein>
<dbReference type="Proteomes" id="UP001589532">
    <property type="component" value="Unassembled WGS sequence"/>
</dbReference>
<keyword evidence="2" id="KW-0812">Transmembrane</keyword>
<gene>
    <name evidence="3" type="ORF">ACFFSA_13940</name>
</gene>
<evidence type="ECO:0000256" key="1">
    <source>
        <dbReference type="SAM" id="MobiDB-lite"/>
    </source>
</evidence>
<feature type="transmembrane region" description="Helical" evidence="2">
    <location>
        <begin position="83"/>
        <end position="103"/>
    </location>
</feature>
<evidence type="ECO:0000313" key="3">
    <source>
        <dbReference type="EMBL" id="MFB9624184.1"/>
    </source>
</evidence>
<evidence type="ECO:0000313" key="4">
    <source>
        <dbReference type="Proteomes" id="UP001589532"/>
    </source>
</evidence>
<keyword evidence="2" id="KW-0472">Membrane</keyword>
<sequence length="107" mass="11038">MTSSHEPPQGDDVPHAREDQWSQPPPYPPPPPPQRQAPSSQVLSIIGFVCAVVAVLFIPILFGLAGIVLGIVGHTRGEPLGKWAAVAAGVGMIIGIALGAILVSSMS</sequence>
<dbReference type="RefSeq" id="WP_344995932.1">
    <property type="nucleotide sequence ID" value="NZ_BAAAXV010000008.1"/>
</dbReference>
<keyword evidence="2" id="KW-1133">Transmembrane helix</keyword>
<name>A0ABV5RXL7_9ACTN</name>
<evidence type="ECO:0000256" key="2">
    <source>
        <dbReference type="SAM" id="Phobius"/>
    </source>
</evidence>
<feature type="transmembrane region" description="Helical" evidence="2">
    <location>
        <begin position="42"/>
        <end position="71"/>
    </location>
</feature>
<dbReference type="EMBL" id="JBHMBW010000011">
    <property type="protein sequence ID" value="MFB9624184.1"/>
    <property type="molecule type" value="Genomic_DNA"/>
</dbReference>
<evidence type="ECO:0008006" key="5">
    <source>
        <dbReference type="Google" id="ProtNLM"/>
    </source>
</evidence>
<reference evidence="3 4" key="1">
    <citation type="submission" date="2024-09" db="EMBL/GenBank/DDBJ databases">
        <authorList>
            <person name="Sun Q."/>
            <person name="Mori K."/>
        </authorList>
    </citation>
    <scope>NUCLEOTIDE SEQUENCE [LARGE SCALE GENOMIC DNA]</scope>
    <source>
        <strain evidence="3 4">JCM 3143</strain>
    </source>
</reference>
<feature type="compositionally biased region" description="Pro residues" evidence="1">
    <location>
        <begin position="23"/>
        <end position="35"/>
    </location>
</feature>
<feature type="region of interest" description="Disordered" evidence="1">
    <location>
        <begin position="1"/>
        <end position="38"/>
    </location>
</feature>
<proteinExistence type="predicted"/>
<keyword evidence="4" id="KW-1185">Reference proteome</keyword>